<protein>
    <recommendedName>
        <fullName evidence="1">DUF7730 domain-containing protein</fullName>
    </recommendedName>
</protein>
<dbReference type="OrthoDB" id="515692at2759"/>
<reference evidence="2 3" key="1">
    <citation type="submission" date="2019-06" db="EMBL/GenBank/DDBJ databases">
        <title>Wine fermentation using esterase from Monascus purpureus.</title>
        <authorList>
            <person name="Geng C."/>
            <person name="Zhang Y."/>
        </authorList>
    </citation>
    <scope>NUCLEOTIDE SEQUENCE [LARGE SCALE GENOMIC DNA]</scope>
    <source>
        <strain evidence="2">HQ1</strain>
    </source>
</reference>
<dbReference type="STRING" id="5098.A0A507QX70"/>
<gene>
    <name evidence="2" type="ORF">MPDQ_006870</name>
</gene>
<dbReference type="PANTHER" id="PTHR38790">
    <property type="entry name" value="2EXR DOMAIN-CONTAINING PROTEIN-RELATED"/>
    <property type="match status" value="1"/>
</dbReference>
<organism evidence="2 3">
    <name type="scientific">Monascus purpureus</name>
    <name type="common">Red mold</name>
    <name type="synonym">Monascus anka</name>
    <dbReference type="NCBI Taxonomy" id="5098"/>
    <lineage>
        <taxon>Eukaryota</taxon>
        <taxon>Fungi</taxon>
        <taxon>Dikarya</taxon>
        <taxon>Ascomycota</taxon>
        <taxon>Pezizomycotina</taxon>
        <taxon>Eurotiomycetes</taxon>
        <taxon>Eurotiomycetidae</taxon>
        <taxon>Eurotiales</taxon>
        <taxon>Aspergillaceae</taxon>
        <taxon>Monascus</taxon>
    </lineage>
</organism>
<dbReference type="Proteomes" id="UP000319663">
    <property type="component" value="Unassembled WGS sequence"/>
</dbReference>
<dbReference type="EMBL" id="VIFY01000065">
    <property type="protein sequence ID" value="TQB72384.1"/>
    <property type="molecule type" value="Genomic_DNA"/>
</dbReference>
<feature type="domain" description="DUF7730" evidence="1">
    <location>
        <begin position="62"/>
        <end position="256"/>
    </location>
</feature>
<dbReference type="PANTHER" id="PTHR38790:SF4">
    <property type="entry name" value="2EXR DOMAIN-CONTAINING PROTEIN"/>
    <property type="match status" value="1"/>
</dbReference>
<sequence length="373" mass="42946">MRHFDTWLLRDPYSIWHYYSTGRRWQETIRSMIQERQICAPQVDLSHDKPSPVDPYAREMSSQEDCMLFRKLPAEIRLMIYDYVFGDETVHLVQLKGKIRHVRCTHPSTSIVSNRSCCPVTAARWRVQDARVEDHAQSLLYPHTHFSLPESLSNSSLSLLRTCRAIYAEASNILYSNLAFDVDDLHTFIAFSLTVNQEHLRCIKRLTVQWMPVWQPMKGEVQQSSVFSHTHNDQLWVLFWSRVAALGGLEELRLCLDLGRFSGNLMGGGVVGGHRLNLAIDQPWIAPMLQVRGLRSFDLGITAKCDLRAKQVMEDDLRRDAVTLRDLLRAILCSSPDQPLHSFNFNIPNLKKPCSTETFDERKVRPRLAITSA</sequence>
<dbReference type="AlphaFoldDB" id="A0A507QX70"/>
<keyword evidence="3" id="KW-1185">Reference proteome</keyword>
<dbReference type="InterPro" id="IPR056632">
    <property type="entry name" value="DUF7730"/>
</dbReference>
<evidence type="ECO:0000313" key="3">
    <source>
        <dbReference type="Proteomes" id="UP000319663"/>
    </source>
</evidence>
<name>A0A507QX70_MONPU</name>
<comment type="caution">
    <text evidence="2">The sequence shown here is derived from an EMBL/GenBank/DDBJ whole genome shotgun (WGS) entry which is preliminary data.</text>
</comment>
<evidence type="ECO:0000259" key="1">
    <source>
        <dbReference type="Pfam" id="PF24864"/>
    </source>
</evidence>
<evidence type="ECO:0000313" key="2">
    <source>
        <dbReference type="EMBL" id="TQB72384.1"/>
    </source>
</evidence>
<accession>A0A507QX70</accession>
<dbReference type="Pfam" id="PF24864">
    <property type="entry name" value="DUF7730"/>
    <property type="match status" value="1"/>
</dbReference>
<proteinExistence type="predicted"/>